<dbReference type="InterPro" id="IPR052162">
    <property type="entry name" value="Sensor_kinase/Photoreceptor"/>
</dbReference>
<keyword evidence="3" id="KW-0597">Phosphoprotein</keyword>
<dbReference type="PANTHER" id="PTHR43304:SF1">
    <property type="entry name" value="PAC DOMAIN-CONTAINING PROTEIN"/>
    <property type="match status" value="1"/>
</dbReference>
<feature type="domain" description="PAS" evidence="7">
    <location>
        <begin position="299"/>
        <end position="344"/>
    </location>
</feature>
<dbReference type="SUPFAM" id="SSF55874">
    <property type="entry name" value="ATPase domain of HSP90 chaperone/DNA topoisomerase II/histidine kinase"/>
    <property type="match status" value="1"/>
</dbReference>
<dbReference type="OrthoDB" id="106630at2157"/>
<dbReference type="Proteomes" id="UP000766904">
    <property type="component" value="Unassembled WGS sequence"/>
</dbReference>
<dbReference type="EC" id="2.7.13.3" evidence="2"/>
<name>A0A8J8TMQ2_9EURY</name>
<evidence type="ECO:0000256" key="2">
    <source>
        <dbReference type="ARBA" id="ARBA00012438"/>
    </source>
</evidence>
<reference evidence="9" key="1">
    <citation type="submission" date="2017-11" db="EMBL/GenBank/DDBJ databases">
        <authorList>
            <person name="Kajale S.C."/>
            <person name="Sharma A."/>
        </authorList>
    </citation>
    <scope>NUCLEOTIDE SEQUENCE</scope>
    <source>
        <strain evidence="9">LS1_42</strain>
    </source>
</reference>
<dbReference type="CDD" id="cd00082">
    <property type="entry name" value="HisKA"/>
    <property type="match status" value="1"/>
</dbReference>
<comment type="catalytic activity">
    <reaction evidence="1">
        <text>ATP + protein L-histidine = ADP + protein N-phospho-L-histidine.</text>
        <dbReference type="EC" id="2.7.13.3"/>
    </reaction>
</comment>
<dbReference type="InterPro" id="IPR000700">
    <property type="entry name" value="PAS-assoc_C"/>
</dbReference>
<dbReference type="RefSeq" id="WP_148860801.1">
    <property type="nucleotide sequence ID" value="NZ_PHNJ01000032.1"/>
</dbReference>
<dbReference type="InterPro" id="IPR003661">
    <property type="entry name" value="HisK_dim/P_dom"/>
</dbReference>
<dbReference type="InterPro" id="IPR003594">
    <property type="entry name" value="HATPase_dom"/>
</dbReference>
<gene>
    <name evidence="9" type="ORF">CV102_25655</name>
</gene>
<comment type="caution">
    <text evidence="9">The sequence shown here is derived from an EMBL/GenBank/DDBJ whole genome shotgun (WGS) entry which is preliminary data.</text>
</comment>
<evidence type="ECO:0000259" key="6">
    <source>
        <dbReference type="PROSITE" id="PS50109"/>
    </source>
</evidence>
<dbReference type="InterPro" id="IPR036890">
    <property type="entry name" value="HATPase_C_sf"/>
</dbReference>
<dbReference type="FunFam" id="3.30.565.10:FF:000006">
    <property type="entry name" value="Sensor histidine kinase WalK"/>
    <property type="match status" value="1"/>
</dbReference>
<keyword evidence="10" id="KW-1185">Reference proteome</keyword>
<evidence type="ECO:0000313" key="9">
    <source>
        <dbReference type="EMBL" id="TYL35841.1"/>
    </source>
</evidence>
<evidence type="ECO:0000259" key="7">
    <source>
        <dbReference type="PROSITE" id="PS50112"/>
    </source>
</evidence>
<accession>A0A8J8TMQ2</accession>
<dbReference type="InterPro" id="IPR013656">
    <property type="entry name" value="PAS_4"/>
</dbReference>
<dbReference type="Pfam" id="PF08448">
    <property type="entry name" value="PAS_4"/>
    <property type="match status" value="2"/>
</dbReference>
<dbReference type="InterPro" id="IPR005467">
    <property type="entry name" value="His_kinase_dom"/>
</dbReference>
<dbReference type="AlphaFoldDB" id="A0A8J8TMQ2"/>
<dbReference type="SMART" id="SM00387">
    <property type="entry name" value="HATPase_c"/>
    <property type="match status" value="1"/>
</dbReference>
<dbReference type="PROSITE" id="PS50113">
    <property type="entry name" value="PAC"/>
    <property type="match status" value="1"/>
</dbReference>
<dbReference type="PRINTS" id="PR00344">
    <property type="entry name" value="BCTRLSENSOR"/>
</dbReference>
<dbReference type="PROSITE" id="PS50112">
    <property type="entry name" value="PAS"/>
    <property type="match status" value="2"/>
</dbReference>
<dbReference type="Pfam" id="PF00512">
    <property type="entry name" value="HisKA"/>
    <property type="match status" value="1"/>
</dbReference>
<sequence>MTTTEVAEQLDLGRRSTYERLERLVDHDRLETKKVGGNGRVWWQPSTNGQAFTDGQERDAVDSDLGEVFDRISDSFCALDQELRFRYLNDHAADLFGLDEAAIGTDIRNENLTETFESALYEALETQEPVTFEDYYPPWDKWFQNVIYPSESGLSVYSRDITDRKRREQELARYETIVETSPIGITIVGSDGELQFANDRAEEIHGRSKDQINDLSFDDSDWAEVDVDGEPLPGDEKPFAQIMKSGEPVFDHLSGVSRPDGERVWISINGAPVYDDCGEIDSVVFTIEEITDRFERERKLEQYETVVETAHDGIYVLDEERRFELTNGSFADLTSFSRTELLGQHASTVFGDEFASIEAEQWESATADDPLTFEETINAGSNETRTVENRFVLLDEGAREQRIGVIRDVTEREEYRQKLEESNERLEQFAYAVSHDLQEPLRMVTSYLQLLERRYGGELDEDAEEFIDYAVDGAERMREMIDDLLDYSRVETQGDPLEPVELNTVIDDVCTDLQLQIEDSDAHIEVASLPQVSGDRGQLRRVFQNLLSNAIEYSGDEPPRVAVSAEQDGSMWRISVYDEGIGIDPDETDRVFEVFQRLHSRDESEGTGIGLALCRRIVERHGGEIWVDSEPGEGSTFSFTLSPAHDHE</sequence>
<dbReference type="PANTHER" id="PTHR43304">
    <property type="entry name" value="PHYTOCHROME-LIKE PROTEIN CPH1"/>
    <property type="match status" value="1"/>
</dbReference>
<dbReference type="SMART" id="SM00388">
    <property type="entry name" value="HisKA"/>
    <property type="match status" value="1"/>
</dbReference>
<feature type="domain" description="Histidine kinase" evidence="6">
    <location>
        <begin position="432"/>
        <end position="645"/>
    </location>
</feature>
<evidence type="ECO:0000256" key="3">
    <source>
        <dbReference type="ARBA" id="ARBA00022553"/>
    </source>
</evidence>
<dbReference type="PROSITE" id="PS50109">
    <property type="entry name" value="HIS_KIN"/>
    <property type="match status" value="1"/>
</dbReference>
<dbReference type="SMART" id="SM00091">
    <property type="entry name" value="PAS"/>
    <property type="match status" value="3"/>
</dbReference>
<evidence type="ECO:0000256" key="1">
    <source>
        <dbReference type="ARBA" id="ARBA00000085"/>
    </source>
</evidence>
<keyword evidence="4" id="KW-0808">Transferase</keyword>
<evidence type="ECO:0000256" key="5">
    <source>
        <dbReference type="ARBA" id="ARBA00022777"/>
    </source>
</evidence>
<keyword evidence="5 9" id="KW-0418">Kinase</keyword>
<dbReference type="InterPro" id="IPR036097">
    <property type="entry name" value="HisK_dim/P_sf"/>
</dbReference>
<dbReference type="Gene3D" id="3.30.450.20">
    <property type="entry name" value="PAS domain"/>
    <property type="match status" value="3"/>
</dbReference>
<dbReference type="CDD" id="cd00130">
    <property type="entry name" value="PAS"/>
    <property type="match status" value="2"/>
</dbReference>
<dbReference type="Pfam" id="PF02518">
    <property type="entry name" value="HATPase_c"/>
    <property type="match status" value="1"/>
</dbReference>
<evidence type="ECO:0000256" key="4">
    <source>
        <dbReference type="ARBA" id="ARBA00022679"/>
    </source>
</evidence>
<evidence type="ECO:0000259" key="8">
    <source>
        <dbReference type="PROSITE" id="PS50113"/>
    </source>
</evidence>
<dbReference type="NCBIfam" id="TIGR00229">
    <property type="entry name" value="sensory_box"/>
    <property type="match status" value="2"/>
</dbReference>
<dbReference type="InterPro" id="IPR035965">
    <property type="entry name" value="PAS-like_dom_sf"/>
</dbReference>
<evidence type="ECO:0000313" key="10">
    <source>
        <dbReference type="Proteomes" id="UP000766904"/>
    </source>
</evidence>
<dbReference type="InterPro" id="IPR000014">
    <property type="entry name" value="PAS"/>
</dbReference>
<dbReference type="Pfam" id="PF13426">
    <property type="entry name" value="PAS_9"/>
    <property type="match status" value="1"/>
</dbReference>
<dbReference type="InterPro" id="IPR004358">
    <property type="entry name" value="Sig_transdc_His_kin-like_C"/>
</dbReference>
<dbReference type="Gene3D" id="3.30.565.10">
    <property type="entry name" value="Histidine kinase-like ATPase, C-terminal domain"/>
    <property type="match status" value="1"/>
</dbReference>
<feature type="domain" description="PAS" evidence="7">
    <location>
        <begin position="170"/>
        <end position="212"/>
    </location>
</feature>
<feature type="domain" description="PAC" evidence="8">
    <location>
        <begin position="250"/>
        <end position="302"/>
    </location>
</feature>
<organism evidence="9 10">
    <name type="scientific">Natronococcus pandeyae</name>
    <dbReference type="NCBI Taxonomy" id="2055836"/>
    <lineage>
        <taxon>Archaea</taxon>
        <taxon>Methanobacteriati</taxon>
        <taxon>Methanobacteriota</taxon>
        <taxon>Stenosarchaea group</taxon>
        <taxon>Halobacteria</taxon>
        <taxon>Halobacteriales</taxon>
        <taxon>Natrialbaceae</taxon>
        <taxon>Natronococcus</taxon>
    </lineage>
</organism>
<dbReference type="EMBL" id="PHNJ01000032">
    <property type="protein sequence ID" value="TYL35841.1"/>
    <property type="molecule type" value="Genomic_DNA"/>
</dbReference>
<proteinExistence type="predicted"/>
<protein>
    <recommendedName>
        <fullName evidence="2">histidine kinase</fullName>
        <ecNumber evidence="2">2.7.13.3</ecNumber>
    </recommendedName>
</protein>
<dbReference type="Gene3D" id="1.10.287.130">
    <property type="match status" value="1"/>
</dbReference>
<dbReference type="SUPFAM" id="SSF47384">
    <property type="entry name" value="Homodimeric domain of signal transducing histidine kinase"/>
    <property type="match status" value="1"/>
</dbReference>
<dbReference type="SUPFAM" id="SSF55785">
    <property type="entry name" value="PYP-like sensor domain (PAS domain)"/>
    <property type="match status" value="3"/>
</dbReference>
<dbReference type="GO" id="GO:0000155">
    <property type="term" value="F:phosphorelay sensor kinase activity"/>
    <property type="evidence" value="ECO:0007669"/>
    <property type="project" value="InterPro"/>
</dbReference>